<keyword evidence="3" id="KW-1185">Reference proteome</keyword>
<evidence type="ECO:0000313" key="3">
    <source>
        <dbReference type="Proteomes" id="UP000027466"/>
    </source>
</evidence>
<keyword evidence="1" id="KW-0812">Transmembrane</keyword>
<name>A0A069PPJ6_9BURK</name>
<dbReference type="EMBL" id="JFHC01000064">
    <property type="protein sequence ID" value="KDR39201.1"/>
    <property type="molecule type" value="Genomic_DNA"/>
</dbReference>
<comment type="caution">
    <text evidence="2">The sequence shown here is derived from an EMBL/GenBank/DDBJ whole genome shotgun (WGS) entry which is preliminary data.</text>
</comment>
<dbReference type="STRING" id="60547.GCA_000751215_02927"/>
<dbReference type="Proteomes" id="UP000027466">
    <property type="component" value="Unassembled WGS sequence"/>
</dbReference>
<gene>
    <name evidence="2" type="ORF">BG61_34175</name>
</gene>
<feature type="transmembrane region" description="Helical" evidence="1">
    <location>
        <begin position="55"/>
        <end position="76"/>
    </location>
</feature>
<organism evidence="2 3">
    <name type="scientific">Caballeronia glathei</name>
    <dbReference type="NCBI Taxonomy" id="60547"/>
    <lineage>
        <taxon>Bacteria</taxon>
        <taxon>Pseudomonadati</taxon>
        <taxon>Pseudomonadota</taxon>
        <taxon>Betaproteobacteria</taxon>
        <taxon>Burkholderiales</taxon>
        <taxon>Burkholderiaceae</taxon>
        <taxon>Caballeronia</taxon>
    </lineage>
</organism>
<proteinExistence type="predicted"/>
<evidence type="ECO:0000256" key="1">
    <source>
        <dbReference type="SAM" id="Phobius"/>
    </source>
</evidence>
<reference evidence="2 3" key="1">
    <citation type="submission" date="2014-03" db="EMBL/GenBank/DDBJ databases">
        <title>Draft Genome Sequences of Four Burkholderia Strains.</title>
        <authorList>
            <person name="Liu X.Y."/>
            <person name="Li C.X."/>
            <person name="Xu J.H."/>
        </authorList>
    </citation>
    <scope>NUCLEOTIDE SEQUENCE [LARGE SCALE GENOMIC DNA]</scope>
    <source>
        <strain evidence="2 3">DSM 50014</strain>
    </source>
</reference>
<evidence type="ECO:0000313" key="2">
    <source>
        <dbReference type="EMBL" id="KDR39201.1"/>
    </source>
</evidence>
<sequence>MMSALSHAFVIGVLIGLAIMLVRLGLIQAVAEIVIRMLAFPFELAGDIRRNGASVLKAIFGWSVAIGALVLFVTAFKISF</sequence>
<dbReference type="AlphaFoldDB" id="A0A069PPJ6"/>
<accession>A0A069PPJ6</accession>
<keyword evidence="1" id="KW-0472">Membrane</keyword>
<dbReference type="RefSeq" id="WP_035931397.1">
    <property type="nucleotide sequence ID" value="NZ_CADFFX010000020.1"/>
</dbReference>
<keyword evidence="1" id="KW-1133">Transmembrane helix</keyword>
<protein>
    <submittedName>
        <fullName evidence="2">Uncharacterized protein</fullName>
    </submittedName>
</protein>